<sequence>MHVVFDAFAVRAGSSAVILEGLLRGWRECAPEDRLTLVASGEPAFAVADGVELRIVEPPFRGSAGNLWNRTAGIRRLTRTLKADALVSGVTASAFFGAHCPRGVILTDLRHEVRPDQFSKKRRLVRGISYGWSFRTADGIFCISERTRDDLVRTHPRAAETAIAARLGADHVDRWPAPPADRPKYALAFGHFANKNVDAVLDAWAAFLGRPEAEGWVLRLIGMGRMDREAAQQRVDRLGLGDRVELMPWLDDDTFVQVFAGAGLVIFPSEFEGYGLPPVEAMRLGIPVVISTDAALLEMADGHAEVATDLAPRPLAASIAAAIARTPEQLAAARTHTDSLSWRAMAQTVRAALS</sequence>
<dbReference type="Gene3D" id="3.40.50.2000">
    <property type="entry name" value="Glycogen Phosphorylase B"/>
    <property type="match status" value="1"/>
</dbReference>
<dbReference type="GO" id="GO:0016757">
    <property type="term" value="F:glycosyltransferase activity"/>
    <property type="evidence" value="ECO:0007669"/>
    <property type="project" value="TreeGrafter"/>
</dbReference>
<accession>A0A3G9IFN4</accession>
<dbReference type="SUPFAM" id="SSF53756">
    <property type="entry name" value="UDP-Glycosyltransferase/glycogen phosphorylase"/>
    <property type="match status" value="1"/>
</dbReference>
<organism evidence="2 3">
    <name type="scientific">Nocardioides baekrokdamisoli</name>
    <dbReference type="NCBI Taxonomy" id="1804624"/>
    <lineage>
        <taxon>Bacteria</taxon>
        <taxon>Bacillati</taxon>
        <taxon>Actinomycetota</taxon>
        <taxon>Actinomycetes</taxon>
        <taxon>Propionibacteriales</taxon>
        <taxon>Nocardioidaceae</taxon>
        <taxon>Nocardioides</taxon>
    </lineage>
</organism>
<evidence type="ECO:0000313" key="3">
    <source>
        <dbReference type="Proteomes" id="UP000271573"/>
    </source>
</evidence>
<reference evidence="2 3" key="1">
    <citation type="submission" date="2018-11" db="EMBL/GenBank/DDBJ databases">
        <title>Complete genome sequence of Nocardioides baekrokdamisoli strain KCTC 39748.</title>
        <authorList>
            <person name="Kang S.W."/>
            <person name="Lee K.C."/>
            <person name="Kim K.K."/>
            <person name="Kim J.S."/>
            <person name="Kim D.S."/>
            <person name="Ko S.H."/>
            <person name="Yang S.H."/>
            <person name="Shin Y.K."/>
            <person name="Lee J.S."/>
        </authorList>
    </citation>
    <scope>NUCLEOTIDE SEQUENCE [LARGE SCALE GENOMIC DNA]</scope>
    <source>
        <strain evidence="2 3">KCTC 39748</strain>
    </source>
</reference>
<evidence type="ECO:0008006" key="4">
    <source>
        <dbReference type="Google" id="ProtNLM"/>
    </source>
</evidence>
<name>A0A3G9IFN4_9ACTN</name>
<dbReference type="AlphaFoldDB" id="A0A3G9IFN4"/>
<dbReference type="KEGG" id="nbe:Back2_14130"/>
<dbReference type="Pfam" id="PF13692">
    <property type="entry name" value="Glyco_trans_1_4"/>
    <property type="match status" value="1"/>
</dbReference>
<keyword evidence="1" id="KW-0808">Transferase</keyword>
<dbReference type="Proteomes" id="UP000271573">
    <property type="component" value="Chromosome"/>
</dbReference>
<dbReference type="RefSeq" id="WP_164512517.1">
    <property type="nucleotide sequence ID" value="NZ_AP019307.1"/>
</dbReference>
<gene>
    <name evidence="2" type="ORF">Back2_14130</name>
</gene>
<dbReference type="PANTHER" id="PTHR46401:SF2">
    <property type="entry name" value="GLYCOSYLTRANSFERASE WBBK-RELATED"/>
    <property type="match status" value="1"/>
</dbReference>
<evidence type="ECO:0000313" key="2">
    <source>
        <dbReference type="EMBL" id="BBH17126.1"/>
    </source>
</evidence>
<dbReference type="PANTHER" id="PTHR46401">
    <property type="entry name" value="GLYCOSYLTRANSFERASE WBBK-RELATED"/>
    <property type="match status" value="1"/>
</dbReference>
<protein>
    <recommendedName>
        <fullName evidence="4">Glycosyl transferase family 1 domain-containing protein</fullName>
    </recommendedName>
</protein>
<dbReference type="EMBL" id="AP019307">
    <property type="protein sequence ID" value="BBH17126.1"/>
    <property type="molecule type" value="Genomic_DNA"/>
</dbReference>
<dbReference type="GO" id="GO:0009103">
    <property type="term" value="P:lipopolysaccharide biosynthetic process"/>
    <property type="evidence" value="ECO:0007669"/>
    <property type="project" value="TreeGrafter"/>
</dbReference>
<keyword evidence="3" id="KW-1185">Reference proteome</keyword>
<evidence type="ECO:0000256" key="1">
    <source>
        <dbReference type="ARBA" id="ARBA00022679"/>
    </source>
</evidence>
<proteinExistence type="predicted"/>